<feature type="compositionally biased region" description="Basic and acidic residues" evidence="1">
    <location>
        <begin position="152"/>
        <end position="166"/>
    </location>
</feature>
<dbReference type="EMBL" id="CAFBON010000020">
    <property type="protein sequence ID" value="CAB4977363.1"/>
    <property type="molecule type" value="Genomic_DNA"/>
</dbReference>
<reference evidence="2" key="1">
    <citation type="submission" date="2020-05" db="EMBL/GenBank/DDBJ databases">
        <authorList>
            <person name="Chiriac C."/>
            <person name="Salcher M."/>
            <person name="Ghai R."/>
            <person name="Kavagutti S V."/>
        </authorList>
    </citation>
    <scope>NUCLEOTIDE SEQUENCE</scope>
</reference>
<evidence type="ECO:0000256" key="1">
    <source>
        <dbReference type="SAM" id="MobiDB-lite"/>
    </source>
</evidence>
<gene>
    <name evidence="2" type="ORF">UFOPK3954_00319</name>
</gene>
<accession>A0A6J7MFW7</accession>
<dbReference type="AlphaFoldDB" id="A0A6J7MFW7"/>
<evidence type="ECO:0000313" key="2">
    <source>
        <dbReference type="EMBL" id="CAB4977363.1"/>
    </source>
</evidence>
<feature type="region of interest" description="Disordered" evidence="1">
    <location>
        <begin position="139"/>
        <end position="166"/>
    </location>
</feature>
<sequence length="214" mass="23291">MHETGSRVAQQCAHVHTGAEVGEAVRNVLGGRATTVRSAPLPIAHALGERPRAPHDEDRHHGVERDLQRPWDSPERLPHDVVLVVPLGELRDDARYNGEQRHEDAKADDQLVGADALGSARGRTGSVRIVRGVRTHDKATLARRHAGTEGAVRGDPRPGQPKDWRSNSRILPARYSSMRLLRAGTCSSTARNSRCGMTSSWLSVSQVTVAVRGP</sequence>
<organism evidence="2">
    <name type="scientific">freshwater metagenome</name>
    <dbReference type="NCBI Taxonomy" id="449393"/>
    <lineage>
        <taxon>unclassified sequences</taxon>
        <taxon>metagenomes</taxon>
        <taxon>ecological metagenomes</taxon>
    </lineage>
</organism>
<protein>
    <submittedName>
        <fullName evidence="2">Unannotated protein</fullName>
    </submittedName>
</protein>
<proteinExistence type="predicted"/>
<name>A0A6J7MFW7_9ZZZZ</name>